<accession>A0A2J6TKT2</accession>
<proteinExistence type="predicted"/>
<evidence type="ECO:0000313" key="2">
    <source>
        <dbReference type="EMBL" id="PMD63631.1"/>
    </source>
</evidence>
<dbReference type="InterPro" id="IPR000719">
    <property type="entry name" value="Prot_kinase_dom"/>
</dbReference>
<dbReference type="PANTHER" id="PTHR24347">
    <property type="entry name" value="SERINE/THREONINE-PROTEIN KINASE"/>
    <property type="match status" value="1"/>
</dbReference>
<dbReference type="SMART" id="SM00220">
    <property type="entry name" value="S_TKc"/>
    <property type="match status" value="1"/>
</dbReference>
<dbReference type="EMBL" id="KZ613780">
    <property type="protein sequence ID" value="PMD63631.1"/>
    <property type="molecule type" value="Genomic_DNA"/>
</dbReference>
<dbReference type="SUPFAM" id="SSF56112">
    <property type="entry name" value="Protein kinase-like (PK-like)"/>
    <property type="match status" value="1"/>
</dbReference>
<dbReference type="OrthoDB" id="4062651at2759"/>
<keyword evidence="3" id="KW-1185">Reference proteome</keyword>
<dbReference type="RefSeq" id="XP_024740535.1">
    <property type="nucleotide sequence ID" value="XM_024876740.1"/>
</dbReference>
<evidence type="ECO:0000259" key="1">
    <source>
        <dbReference type="PROSITE" id="PS50011"/>
    </source>
</evidence>
<dbReference type="InterPro" id="IPR008271">
    <property type="entry name" value="Ser/Thr_kinase_AS"/>
</dbReference>
<keyword evidence="2" id="KW-0808">Transferase</keyword>
<dbReference type="PROSITE" id="PS50011">
    <property type="entry name" value="PROTEIN_KINASE_DOM"/>
    <property type="match status" value="1"/>
</dbReference>
<dbReference type="Proteomes" id="UP000235371">
    <property type="component" value="Unassembled WGS sequence"/>
</dbReference>
<name>A0A2J6TKT2_9HELO</name>
<evidence type="ECO:0000313" key="3">
    <source>
        <dbReference type="Proteomes" id="UP000235371"/>
    </source>
</evidence>
<dbReference type="GO" id="GO:0004672">
    <property type="term" value="F:protein kinase activity"/>
    <property type="evidence" value="ECO:0007669"/>
    <property type="project" value="InterPro"/>
</dbReference>
<keyword evidence="2" id="KW-0418">Kinase</keyword>
<dbReference type="PROSITE" id="PS00108">
    <property type="entry name" value="PROTEIN_KINASE_ST"/>
    <property type="match status" value="1"/>
</dbReference>
<dbReference type="GeneID" id="36584819"/>
<dbReference type="GO" id="GO:0005524">
    <property type="term" value="F:ATP binding"/>
    <property type="evidence" value="ECO:0007669"/>
    <property type="project" value="InterPro"/>
</dbReference>
<dbReference type="Pfam" id="PF00069">
    <property type="entry name" value="Pkinase"/>
    <property type="match status" value="1"/>
</dbReference>
<dbReference type="AlphaFoldDB" id="A0A2J6TKT2"/>
<protein>
    <submittedName>
        <fullName evidence="2">Kinase-like protein</fullName>
    </submittedName>
</protein>
<gene>
    <name evidence="2" type="ORF">K444DRAFT_556380</name>
</gene>
<dbReference type="Gene3D" id="3.30.200.20">
    <property type="entry name" value="Phosphorylase Kinase, domain 1"/>
    <property type="match status" value="1"/>
</dbReference>
<organism evidence="2 3">
    <name type="scientific">Hyaloscypha bicolor E</name>
    <dbReference type="NCBI Taxonomy" id="1095630"/>
    <lineage>
        <taxon>Eukaryota</taxon>
        <taxon>Fungi</taxon>
        <taxon>Dikarya</taxon>
        <taxon>Ascomycota</taxon>
        <taxon>Pezizomycotina</taxon>
        <taxon>Leotiomycetes</taxon>
        <taxon>Helotiales</taxon>
        <taxon>Hyaloscyphaceae</taxon>
        <taxon>Hyaloscypha</taxon>
        <taxon>Hyaloscypha bicolor</taxon>
    </lineage>
</organism>
<feature type="domain" description="Protein kinase" evidence="1">
    <location>
        <begin position="214"/>
        <end position="516"/>
    </location>
</feature>
<sequence length="516" mass="57796">MAASNGTLPSELSATLLKIAEVCPRIENWASQPSPPDSPLIDLVKDRVRQLVAAVEYFSTHITHLNVDLHHASTHTHELRLVKELLSEALSLLDLCTDQNIKLYGDDGAINAVYASMFLVGGPHRVDSGETVSDKVKRLRLADELTQLVSPWSGPCATSRNYRWGLPSAAPPPPSVFAIELGPKFASFIDRYIDAFRPRYIHSYSASDAPPYIVDKSTVPASGSFGTVRKAFHKTTGESFAAKSFHNILSHRDRSKILREVGCLELCVHRNLITLVEAFKVHDDPHTITIVMAPWAPSTLWNFLLTTDARRKIEFPWFEPNVISSGRCIYHIMLDIVAAIAFLHERSIKHKDIKPQNILLYIEETGTIRPIVTDVGETKVYRAGAPTDPRRSSYEYLAPEQLLETEDMQSSLKADIWQLGCCFAMLLAVTRSGLSGLEKLWNSFTNTAENSSCNIANESVQFMATLHDIYSPRCIPQEHTHWVVTRMLDKNPMTRFDIQDVRVELANLNEGDSHIV</sequence>
<dbReference type="Gene3D" id="1.10.510.10">
    <property type="entry name" value="Transferase(Phosphotransferase) domain 1"/>
    <property type="match status" value="1"/>
</dbReference>
<reference evidence="2 3" key="1">
    <citation type="submission" date="2016-04" db="EMBL/GenBank/DDBJ databases">
        <title>A degradative enzymes factory behind the ericoid mycorrhizal symbiosis.</title>
        <authorList>
            <consortium name="DOE Joint Genome Institute"/>
            <person name="Martino E."/>
            <person name="Morin E."/>
            <person name="Grelet G."/>
            <person name="Kuo A."/>
            <person name="Kohler A."/>
            <person name="Daghino S."/>
            <person name="Barry K."/>
            <person name="Choi C."/>
            <person name="Cichocki N."/>
            <person name="Clum A."/>
            <person name="Copeland A."/>
            <person name="Hainaut M."/>
            <person name="Haridas S."/>
            <person name="Labutti K."/>
            <person name="Lindquist E."/>
            <person name="Lipzen A."/>
            <person name="Khouja H.-R."/>
            <person name="Murat C."/>
            <person name="Ohm R."/>
            <person name="Olson A."/>
            <person name="Spatafora J."/>
            <person name="Veneault-Fourrey C."/>
            <person name="Henrissat B."/>
            <person name="Grigoriev I."/>
            <person name="Martin F."/>
            <person name="Perotto S."/>
        </authorList>
    </citation>
    <scope>NUCLEOTIDE SEQUENCE [LARGE SCALE GENOMIC DNA]</scope>
    <source>
        <strain evidence="2 3">E</strain>
    </source>
</reference>
<dbReference type="InterPro" id="IPR011009">
    <property type="entry name" value="Kinase-like_dom_sf"/>
</dbReference>
<dbReference type="CDD" id="cd00180">
    <property type="entry name" value="PKc"/>
    <property type="match status" value="1"/>
</dbReference>
<dbReference type="InParanoid" id="A0A2J6TKT2"/>